<evidence type="ECO:0000313" key="2">
    <source>
        <dbReference type="Proteomes" id="UP000039865"/>
    </source>
</evidence>
<sequence length="190" mass="22243">MKKVNYFFNKFQDIRVEDINLDKQAIKGSVQIKSSLNVPDKKNTAKSKELLDQSQFNTRNYRDMEEEILREISAVHQIDRNLNTTELNSLQYDFEDILKSDQLELLCNNSYELQLLELQQYQSQDPNGNGVNTLTDNFDMLDQFKSPILSNKIKSNYDEKYRIRGQIQKIKKGIYIGIINLDIQISPLKV</sequence>
<organism evidence="1 2">
    <name type="scientific">Stylonychia lemnae</name>
    <name type="common">Ciliate</name>
    <dbReference type="NCBI Taxonomy" id="5949"/>
    <lineage>
        <taxon>Eukaryota</taxon>
        <taxon>Sar</taxon>
        <taxon>Alveolata</taxon>
        <taxon>Ciliophora</taxon>
        <taxon>Intramacronucleata</taxon>
        <taxon>Spirotrichea</taxon>
        <taxon>Stichotrichia</taxon>
        <taxon>Sporadotrichida</taxon>
        <taxon>Oxytrichidae</taxon>
        <taxon>Stylonychinae</taxon>
        <taxon>Stylonychia</taxon>
    </lineage>
</organism>
<proteinExistence type="predicted"/>
<gene>
    <name evidence="1" type="primary">Contig1385.g1519</name>
    <name evidence="1" type="ORF">STYLEM_10718</name>
</gene>
<dbReference type="Proteomes" id="UP000039865">
    <property type="component" value="Unassembled WGS sequence"/>
</dbReference>
<dbReference type="InParanoid" id="A0A078AHG7"/>
<reference evidence="1 2" key="1">
    <citation type="submission" date="2014-06" db="EMBL/GenBank/DDBJ databases">
        <authorList>
            <person name="Swart Estienne"/>
        </authorList>
    </citation>
    <scope>NUCLEOTIDE SEQUENCE [LARGE SCALE GENOMIC DNA]</scope>
    <source>
        <strain evidence="1 2">130c</strain>
    </source>
</reference>
<dbReference type="EMBL" id="CCKQ01010189">
    <property type="protein sequence ID" value="CDW81694.1"/>
    <property type="molecule type" value="Genomic_DNA"/>
</dbReference>
<keyword evidence="2" id="KW-1185">Reference proteome</keyword>
<accession>A0A078AHG7</accession>
<protein>
    <submittedName>
        <fullName evidence="1">Uncharacterized protein</fullName>
    </submittedName>
</protein>
<evidence type="ECO:0000313" key="1">
    <source>
        <dbReference type="EMBL" id="CDW81694.1"/>
    </source>
</evidence>
<name>A0A078AHG7_STYLE</name>
<dbReference type="AlphaFoldDB" id="A0A078AHG7"/>